<organism evidence="2 3">
    <name type="scientific">Algibacter aquimarinus</name>
    <dbReference type="NCBI Taxonomy" id="1136748"/>
    <lineage>
        <taxon>Bacteria</taxon>
        <taxon>Pseudomonadati</taxon>
        <taxon>Bacteroidota</taxon>
        <taxon>Flavobacteriia</taxon>
        <taxon>Flavobacteriales</taxon>
        <taxon>Flavobacteriaceae</taxon>
        <taxon>Algibacter</taxon>
    </lineage>
</organism>
<evidence type="ECO:0000313" key="2">
    <source>
        <dbReference type="EMBL" id="GAA4962725.1"/>
    </source>
</evidence>
<dbReference type="Gene3D" id="3.40.30.10">
    <property type="entry name" value="Glutaredoxin"/>
    <property type="match status" value="1"/>
</dbReference>
<comment type="caution">
    <text evidence="2">The sequence shown here is derived from an EMBL/GenBank/DDBJ whole genome shotgun (WGS) entry which is preliminary data.</text>
</comment>
<dbReference type="Proteomes" id="UP001501692">
    <property type="component" value="Unassembled WGS sequence"/>
</dbReference>
<dbReference type="InterPro" id="IPR036249">
    <property type="entry name" value="Thioredoxin-like_sf"/>
</dbReference>
<keyword evidence="3" id="KW-1185">Reference proteome</keyword>
<name>A0ABP9H736_9FLAO</name>
<gene>
    <name evidence="2" type="ORF">GCM10023315_08690</name>
</gene>
<protein>
    <recommendedName>
        <fullName evidence="1">Glutaredoxin domain-containing protein</fullName>
    </recommendedName>
</protein>
<evidence type="ECO:0000313" key="3">
    <source>
        <dbReference type="Proteomes" id="UP001501692"/>
    </source>
</evidence>
<dbReference type="InterPro" id="IPR002109">
    <property type="entry name" value="Glutaredoxin"/>
</dbReference>
<dbReference type="EMBL" id="BAABJK010000004">
    <property type="protein sequence ID" value="GAA4962725.1"/>
    <property type="molecule type" value="Genomic_DNA"/>
</dbReference>
<evidence type="ECO:0000259" key="1">
    <source>
        <dbReference type="Pfam" id="PF00462"/>
    </source>
</evidence>
<dbReference type="PROSITE" id="PS51354">
    <property type="entry name" value="GLUTAREDOXIN_2"/>
    <property type="match status" value="1"/>
</dbReference>
<dbReference type="Pfam" id="PF00462">
    <property type="entry name" value="Glutaredoxin"/>
    <property type="match status" value="1"/>
</dbReference>
<dbReference type="SUPFAM" id="SSF52833">
    <property type="entry name" value="Thioredoxin-like"/>
    <property type="match status" value="1"/>
</dbReference>
<sequence>MSKATYLMRPKIILYGTERCHKSQYYKRYLEGLNLNYEFLDVEQNEANANALRGLYENRKLNFPTITIGEKKLRNPLDKDLKKWIEKLL</sequence>
<reference evidence="3" key="1">
    <citation type="journal article" date="2019" name="Int. J. Syst. Evol. Microbiol.">
        <title>The Global Catalogue of Microorganisms (GCM) 10K type strain sequencing project: providing services to taxonomists for standard genome sequencing and annotation.</title>
        <authorList>
            <consortium name="The Broad Institute Genomics Platform"/>
            <consortium name="The Broad Institute Genome Sequencing Center for Infectious Disease"/>
            <person name="Wu L."/>
            <person name="Ma J."/>
        </authorList>
    </citation>
    <scope>NUCLEOTIDE SEQUENCE [LARGE SCALE GENOMIC DNA]</scope>
    <source>
        <strain evidence="3">JCM 18287</strain>
    </source>
</reference>
<proteinExistence type="predicted"/>
<accession>A0ABP9H736</accession>
<feature type="domain" description="Glutaredoxin" evidence="1">
    <location>
        <begin position="12"/>
        <end position="71"/>
    </location>
</feature>